<feature type="domain" description="Zn(2)-C6 fungal-type" evidence="4">
    <location>
        <begin position="8"/>
        <end position="37"/>
    </location>
</feature>
<dbReference type="PROSITE" id="PS00463">
    <property type="entry name" value="ZN2_CY6_FUNGAL_1"/>
    <property type="match status" value="1"/>
</dbReference>
<dbReference type="PROSITE" id="PS50048">
    <property type="entry name" value="ZN2_CY6_FUNGAL_2"/>
    <property type="match status" value="1"/>
</dbReference>
<evidence type="ECO:0000313" key="5">
    <source>
        <dbReference type="EMBL" id="CAJ2510463.1"/>
    </source>
</evidence>
<dbReference type="Pfam" id="PF04082">
    <property type="entry name" value="Fungal_trans"/>
    <property type="match status" value="1"/>
</dbReference>
<name>A0AAI8VSW8_9PEZI</name>
<dbReference type="Pfam" id="PF00172">
    <property type="entry name" value="Zn_clus"/>
    <property type="match status" value="1"/>
</dbReference>
<keyword evidence="1" id="KW-0479">Metal-binding</keyword>
<accession>A0AAI8VSW8</accession>
<dbReference type="InterPro" id="IPR007219">
    <property type="entry name" value="XnlR_reg_dom"/>
</dbReference>
<gene>
    <name evidence="5" type="ORF">KHLLAP_LOCUS10931</name>
</gene>
<dbReference type="SMART" id="SM00906">
    <property type="entry name" value="Fungal_trans"/>
    <property type="match status" value="1"/>
</dbReference>
<evidence type="ECO:0000259" key="4">
    <source>
        <dbReference type="PROSITE" id="PS50048"/>
    </source>
</evidence>
<evidence type="ECO:0000256" key="3">
    <source>
        <dbReference type="SAM" id="MobiDB-lite"/>
    </source>
</evidence>
<dbReference type="Proteomes" id="UP001295740">
    <property type="component" value="Unassembled WGS sequence"/>
</dbReference>
<dbReference type="GO" id="GO:0006351">
    <property type="term" value="P:DNA-templated transcription"/>
    <property type="evidence" value="ECO:0007669"/>
    <property type="project" value="InterPro"/>
</dbReference>
<dbReference type="PANTHER" id="PTHR31668:SF20">
    <property type="entry name" value="ZN(II)2CYS6 TRANSCRIPTION FACTOR (EUROFUNG)"/>
    <property type="match status" value="1"/>
</dbReference>
<dbReference type="EMBL" id="CAUWAG010000016">
    <property type="protein sequence ID" value="CAJ2510463.1"/>
    <property type="molecule type" value="Genomic_DNA"/>
</dbReference>
<dbReference type="CDD" id="cd12148">
    <property type="entry name" value="fungal_TF_MHR"/>
    <property type="match status" value="1"/>
</dbReference>
<protein>
    <submittedName>
        <fullName evidence="5">Uu.00g132720.m01.CDS01</fullName>
    </submittedName>
</protein>
<dbReference type="GO" id="GO:0000981">
    <property type="term" value="F:DNA-binding transcription factor activity, RNA polymerase II-specific"/>
    <property type="evidence" value="ECO:0007669"/>
    <property type="project" value="InterPro"/>
</dbReference>
<feature type="compositionally biased region" description="Polar residues" evidence="3">
    <location>
        <begin position="530"/>
        <end position="541"/>
    </location>
</feature>
<evidence type="ECO:0000256" key="2">
    <source>
        <dbReference type="ARBA" id="ARBA00023242"/>
    </source>
</evidence>
<keyword evidence="2" id="KW-0539">Nucleus</keyword>
<dbReference type="InterPro" id="IPR001138">
    <property type="entry name" value="Zn2Cys6_DnaBD"/>
</dbReference>
<feature type="region of interest" description="Disordered" evidence="3">
    <location>
        <begin position="523"/>
        <end position="544"/>
    </location>
</feature>
<reference evidence="5" key="1">
    <citation type="submission" date="2023-10" db="EMBL/GenBank/DDBJ databases">
        <authorList>
            <person name="Hackl T."/>
        </authorList>
    </citation>
    <scope>NUCLEOTIDE SEQUENCE</scope>
</reference>
<dbReference type="CDD" id="cd00067">
    <property type="entry name" value="GAL4"/>
    <property type="match status" value="1"/>
</dbReference>
<proteinExistence type="predicted"/>
<feature type="compositionally biased region" description="Polar residues" evidence="3">
    <location>
        <begin position="615"/>
        <end position="626"/>
    </location>
</feature>
<feature type="region of interest" description="Disordered" evidence="3">
    <location>
        <begin position="579"/>
        <end position="638"/>
    </location>
</feature>
<keyword evidence="6" id="KW-1185">Reference proteome</keyword>
<dbReference type="GO" id="GO:0008270">
    <property type="term" value="F:zinc ion binding"/>
    <property type="evidence" value="ECO:0007669"/>
    <property type="project" value="InterPro"/>
</dbReference>
<dbReference type="InterPro" id="IPR050797">
    <property type="entry name" value="Carb_Metab_Trans_Reg"/>
</dbReference>
<dbReference type="SUPFAM" id="SSF57701">
    <property type="entry name" value="Zn2/Cys6 DNA-binding domain"/>
    <property type="match status" value="1"/>
</dbReference>
<comment type="caution">
    <text evidence="5">The sequence shown here is derived from an EMBL/GenBank/DDBJ whole genome shotgun (WGS) entry which is preliminary data.</text>
</comment>
<organism evidence="5 6">
    <name type="scientific">Anthostomella pinea</name>
    <dbReference type="NCBI Taxonomy" id="933095"/>
    <lineage>
        <taxon>Eukaryota</taxon>
        <taxon>Fungi</taxon>
        <taxon>Dikarya</taxon>
        <taxon>Ascomycota</taxon>
        <taxon>Pezizomycotina</taxon>
        <taxon>Sordariomycetes</taxon>
        <taxon>Xylariomycetidae</taxon>
        <taxon>Xylariales</taxon>
        <taxon>Xylariaceae</taxon>
        <taxon>Anthostomella</taxon>
    </lineage>
</organism>
<dbReference type="Gene3D" id="4.10.240.10">
    <property type="entry name" value="Zn(2)-C6 fungal-type DNA-binding domain"/>
    <property type="match status" value="1"/>
</dbReference>
<evidence type="ECO:0000256" key="1">
    <source>
        <dbReference type="ARBA" id="ARBA00022723"/>
    </source>
</evidence>
<dbReference type="PANTHER" id="PTHR31668">
    <property type="entry name" value="GLUCOSE TRANSPORT TRANSCRIPTION REGULATOR RGT1-RELATED-RELATED"/>
    <property type="match status" value="1"/>
</dbReference>
<dbReference type="SMART" id="SM00066">
    <property type="entry name" value="GAL4"/>
    <property type="match status" value="1"/>
</dbReference>
<dbReference type="AlphaFoldDB" id="A0AAI8VSW8"/>
<evidence type="ECO:0000313" key="6">
    <source>
        <dbReference type="Proteomes" id="UP001295740"/>
    </source>
</evidence>
<dbReference type="GO" id="GO:0003677">
    <property type="term" value="F:DNA binding"/>
    <property type="evidence" value="ECO:0007669"/>
    <property type="project" value="InterPro"/>
</dbReference>
<dbReference type="InterPro" id="IPR036864">
    <property type="entry name" value="Zn2-C6_fun-type_DNA-bd_sf"/>
</dbReference>
<sequence>MSTAVKRACDACHRRKVKCDGINPCRNCASAQLGCTYNAIPQKKGPKGSRAKVISELRETQRQTSLSAKVQSRLNGINSPPCSPISLSPTPGLLASEMAKDCTEFFFANMYPIMPILNRQRLEQQAMFLDQNLDTYCLLTSLCAYMMFQPGMSLPGADPLLEHMPGAHIVSGTLLMEETVRVRKGFDYLETPSLNTLCTSYFLFCSYYALDMHDKAWFHLREATTLALMIGMTKEETYLQYDSIESSRRRRLYWLLFVTERAYALSRGRPLTLPASISLPTMTDDPTDPLAHQLNGYLLLVNLFRPFDDTFIALWNKTRGECSPSYLGALQKQFSDLIPAYMNGQEADVRTVQQWLKAITWQISMQHGCMPQNNQDQLHYQVDMSRDINSVTSQFQTQSLETLGVPLVAKLLETSSALANVLAVQPSSGDPFTMGPREHLTSLVQLLSILRSGDHHFLPLLLNKVHDILPRLANPMLLRAPENACMPNIDIFDGFGNAGMGQPPMITNFKTEPYTPSGISHLQDIPAAEPTSSNGGPQTDMKSPFPMVSSPAIMSPGGEYPHCPDYNSIPDMVMSPIAQASQSSLSQQGQIPQQQQPQHQHQHQHHLHGLAPQGMHQNHSMGSQMQPDLHNNLGHGLHQAPNIASLSQQQDLPRDQPYNHMNQSIMNNMLHRQPPQRANSFIMHQSLQQQQQQQQQHHQPQIPRTVGDFHALQRANSENVTMNSLGLNQMQPDMDFSGLG</sequence>
<feature type="compositionally biased region" description="Low complexity" evidence="3">
    <location>
        <begin position="579"/>
        <end position="599"/>
    </location>
</feature>